<evidence type="ECO:0000313" key="2">
    <source>
        <dbReference type="Proteomes" id="UP000052943"/>
    </source>
</evidence>
<name>A0A0W8BVP3_PHYNI</name>
<reference evidence="1 2" key="1">
    <citation type="submission" date="2015-11" db="EMBL/GenBank/DDBJ databases">
        <title>Genomes and virulence difference between two physiological races of Phytophthora nicotianae.</title>
        <authorList>
            <person name="Liu H."/>
            <person name="Ma X."/>
            <person name="Yu H."/>
            <person name="Fang D."/>
            <person name="Li Y."/>
            <person name="Wang X."/>
            <person name="Wang W."/>
            <person name="Dong Y."/>
            <person name="Xiao B."/>
        </authorList>
    </citation>
    <scope>NUCLEOTIDE SEQUENCE [LARGE SCALE GENOMIC DNA]</scope>
    <source>
        <strain evidence="2">race 0</strain>
    </source>
</reference>
<dbReference type="EMBL" id="LNFO01005940">
    <property type="protein sequence ID" value="KUF75907.1"/>
    <property type="molecule type" value="Genomic_DNA"/>
</dbReference>
<comment type="caution">
    <text evidence="1">The sequence shown here is derived from an EMBL/GenBank/DDBJ whole genome shotgun (WGS) entry which is preliminary data.</text>
</comment>
<dbReference type="Proteomes" id="UP000052943">
    <property type="component" value="Unassembled WGS sequence"/>
</dbReference>
<proteinExistence type="predicted"/>
<accession>A0A0W8BVP3</accession>
<sequence>MNYSLLTFEQIPEAAKDSLSDVSSAAVIKDVPNPPNDVHHVNVYQDMGNPDDFTAMVSDAENVNAASGDEECVEKEDNPLDEATATKRTHLKMQSSTRISVKLLVVLLALPEVP</sequence>
<protein>
    <submittedName>
        <fullName evidence="1">Uncharacterized protein</fullName>
    </submittedName>
</protein>
<gene>
    <name evidence="1" type="ORF">AM587_10001718</name>
</gene>
<evidence type="ECO:0000313" key="1">
    <source>
        <dbReference type="EMBL" id="KUF75907.1"/>
    </source>
</evidence>
<dbReference type="AlphaFoldDB" id="A0A0W8BVP3"/>
<organism evidence="1 2">
    <name type="scientific">Phytophthora nicotianae</name>
    <name type="common">Potato buckeye rot agent</name>
    <name type="synonym">Phytophthora parasitica</name>
    <dbReference type="NCBI Taxonomy" id="4792"/>
    <lineage>
        <taxon>Eukaryota</taxon>
        <taxon>Sar</taxon>
        <taxon>Stramenopiles</taxon>
        <taxon>Oomycota</taxon>
        <taxon>Peronosporomycetes</taxon>
        <taxon>Peronosporales</taxon>
        <taxon>Peronosporaceae</taxon>
        <taxon>Phytophthora</taxon>
    </lineage>
</organism>